<evidence type="ECO:0000256" key="8">
    <source>
        <dbReference type="SAM" id="MobiDB-lite"/>
    </source>
</evidence>
<dbReference type="GeneID" id="105347264"/>
<dbReference type="FunFam" id="3.20.20.80:FF:000009">
    <property type="entry name" value="O-GlcNAcase BT_4395"/>
    <property type="match status" value="1"/>
</dbReference>
<evidence type="ECO:0000259" key="9">
    <source>
        <dbReference type="PROSITE" id="PS52009"/>
    </source>
</evidence>
<keyword evidence="1" id="KW-0378">Hydrolase</keyword>
<evidence type="ECO:0000313" key="11">
    <source>
        <dbReference type="Proteomes" id="UP000005408"/>
    </source>
</evidence>
<evidence type="ECO:0000256" key="4">
    <source>
        <dbReference type="ARBA" id="ARBA00050933"/>
    </source>
</evidence>
<dbReference type="PANTHER" id="PTHR13170">
    <property type="entry name" value="O-GLCNACASE"/>
    <property type="match status" value="1"/>
</dbReference>
<feature type="compositionally biased region" description="Polar residues" evidence="8">
    <location>
        <begin position="404"/>
        <end position="414"/>
    </location>
</feature>
<dbReference type="EC" id="3.2.1.169" evidence="6"/>
<proteinExistence type="predicted"/>
<comment type="catalytic activity">
    <reaction evidence="4">
        <text>3-O-(N-acetyl-beta-D-glucosaminyl)-L-seryl-[protein] + H2O = N-acetyl-D-glucosamine + L-seryl-[protein]</text>
        <dbReference type="Rhea" id="RHEA:48876"/>
        <dbReference type="Rhea" id="RHEA-COMP:9863"/>
        <dbReference type="Rhea" id="RHEA-COMP:12251"/>
        <dbReference type="ChEBI" id="CHEBI:15377"/>
        <dbReference type="ChEBI" id="CHEBI:29999"/>
        <dbReference type="ChEBI" id="CHEBI:90838"/>
        <dbReference type="ChEBI" id="CHEBI:506227"/>
        <dbReference type="EC" id="3.2.1.169"/>
    </reaction>
</comment>
<dbReference type="GO" id="GO:0009100">
    <property type="term" value="P:glycoprotein metabolic process"/>
    <property type="evidence" value="ECO:0007669"/>
    <property type="project" value="TreeGrafter"/>
</dbReference>
<dbReference type="Gene3D" id="3.20.20.80">
    <property type="entry name" value="Glycosidases"/>
    <property type="match status" value="1"/>
</dbReference>
<evidence type="ECO:0000256" key="3">
    <source>
        <dbReference type="ARBA" id="ARBA00030512"/>
    </source>
</evidence>
<dbReference type="Gene3D" id="1.20.58.240">
    <property type="entry name" value="STAT, domain 1"/>
    <property type="match status" value="1"/>
</dbReference>
<feature type="region of interest" description="Disordered" evidence="8">
    <location>
        <begin position="404"/>
        <end position="439"/>
    </location>
</feature>
<protein>
    <recommendedName>
        <fullName evidence="6">protein O-GlcNAcase</fullName>
        <ecNumber evidence="6">3.2.1.169</ecNumber>
    </recommendedName>
    <alternativeName>
        <fullName evidence="3">Beta-N-acetylhexosaminidase</fullName>
    </alternativeName>
    <alternativeName>
        <fullName evidence="7">Beta-hexosaminidase</fullName>
    </alternativeName>
</protein>
<evidence type="ECO:0000256" key="5">
    <source>
        <dbReference type="ARBA" id="ARBA00052136"/>
    </source>
</evidence>
<dbReference type="OrthoDB" id="9975416at2759"/>
<dbReference type="PROSITE" id="PS52009">
    <property type="entry name" value="GH84"/>
    <property type="match status" value="1"/>
</dbReference>
<sequence length="865" mass="96986">MTAGEEILDNRPKRKFVCGAVEGFYGRPWTTEQRKILFEWLKKMKMNTYMYAPKDDCKHRAFWRDLYSVEEAENLTSLIEAAKENGVEFVYALSPGLDITFSSAKDVQFLKRKLEQVTSFGCTAFALLFDDIEPGLSETDRSVFQSFGSAQVAVTNEVYQHLGQPQFYFCPTEYCSSRAVPNLLSSDYLNTLGAKLLKDIDILWTGQKVISKKLTIQHLQEVSSVIKRPPVIWDNIHANDYDPRRMFLGPFDGRSPEIIPYLRGLLTNPNCEFEANYMALHTLGQWSTSNNDGLKKDIIADGEHLSPVASDIRLETENDFGANEDLPSRIDKRYQARLALNIALNDWMQEINTNRQPPRVVAPLTITGPPIPIPPVPAPPMDNSATAVCGENMAASFTGNQPVVSQGNLVNSTIPSDSESELSEDPEPMEYVPSAVSTSDGCKDISTVVPAEDAMQVETEMPSVVIDKDCCMTNPENFTREDLGLLVDFFYTPFDHGMTSTQLLQDLHFLKVNAGVVVQGQAKTNLAEATAWMEAADKFLAVVQKVDRMIRLLQMIPNTAVVHEFFSYLWDLQGLIQLCACYVQWLKLGQIKESALPRLSEPSPNSPTWCSKGYKELFHSGDQEPWVFRGGVQGEIQRLLPSDGAHDLFLMRPPEVLLKKMYSYRPYQLSDEASTYNICLRTCDDGMDGTEVFPDYPNLIADRIIGAIVSLSPEYCFVVCDDQGVCGYALASLNAVELRQKTEVSWIPAMYQKYPKPSKEELTPSEEVIMSFHTPQRCTPLSVTQRYPSVIRLDFIPARVEDYSVPKRLLACAVMALKTSGSTGIHVEMNVGDKCMIDHYQRMGFFPIVDIPGAPDDVVYLGRAI</sequence>
<reference evidence="10" key="1">
    <citation type="submission" date="2022-08" db="UniProtKB">
        <authorList>
            <consortium name="EnsemblMetazoa"/>
        </authorList>
    </citation>
    <scope>IDENTIFICATION</scope>
    <source>
        <strain evidence="10">05x7-T-G4-1.051#20</strain>
    </source>
</reference>
<dbReference type="InterPro" id="IPR017853">
    <property type="entry name" value="GH"/>
</dbReference>
<feature type="domain" description="GH84" evidence="9">
    <location>
        <begin position="16"/>
        <end position="291"/>
    </location>
</feature>
<evidence type="ECO:0000256" key="7">
    <source>
        <dbReference type="ARBA" id="ARBA00076634"/>
    </source>
</evidence>
<keyword evidence="2" id="KW-0326">Glycosidase</keyword>
<evidence type="ECO:0000256" key="2">
    <source>
        <dbReference type="ARBA" id="ARBA00023295"/>
    </source>
</evidence>
<dbReference type="InterPro" id="IPR011496">
    <property type="entry name" value="O-GlcNAcase_cat"/>
</dbReference>
<evidence type="ECO:0000256" key="6">
    <source>
        <dbReference type="ARBA" id="ARBA00066938"/>
    </source>
</evidence>
<dbReference type="Pfam" id="PF07555">
    <property type="entry name" value="NAGidase"/>
    <property type="match status" value="1"/>
</dbReference>
<evidence type="ECO:0000313" key="10">
    <source>
        <dbReference type="EnsemblMetazoa" id="G16618.17:cds"/>
    </source>
</evidence>
<dbReference type="GO" id="GO:0016231">
    <property type="term" value="F:beta-N-acetylglucosaminidase activity"/>
    <property type="evidence" value="ECO:0007669"/>
    <property type="project" value="TreeGrafter"/>
</dbReference>
<dbReference type="Gene3D" id="3.40.630.30">
    <property type="match status" value="1"/>
</dbReference>
<dbReference type="GO" id="GO:0102571">
    <property type="term" value="F:[protein]-3-O-(N-acetyl-D-glucosaminyl)-L-serine/L-threonine O-N-acetyl-alpha-D-glucosaminase activity"/>
    <property type="evidence" value="ECO:0007669"/>
    <property type="project" value="UniProtKB-EC"/>
</dbReference>
<accession>A0A8W8IZX7</accession>
<dbReference type="PANTHER" id="PTHR13170:SF16">
    <property type="entry name" value="PROTEIN O-GLCNACASE"/>
    <property type="match status" value="1"/>
</dbReference>
<dbReference type="InterPro" id="IPR051822">
    <property type="entry name" value="Glycosyl_Hydrolase_84"/>
</dbReference>
<keyword evidence="11" id="KW-1185">Reference proteome</keyword>
<dbReference type="Proteomes" id="UP000005408">
    <property type="component" value="Unassembled WGS sequence"/>
</dbReference>
<comment type="catalytic activity">
    <reaction evidence="5">
        <text>3-O-(N-acetyl-beta-D-glucosaminyl)-L-threonyl-[protein] + H2O = L-threonyl-[protein] + N-acetyl-D-glucosamine</text>
        <dbReference type="Rhea" id="RHEA:48892"/>
        <dbReference type="Rhea" id="RHEA-COMP:11060"/>
        <dbReference type="Rhea" id="RHEA-COMP:12252"/>
        <dbReference type="ChEBI" id="CHEBI:15377"/>
        <dbReference type="ChEBI" id="CHEBI:30013"/>
        <dbReference type="ChEBI" id="CHEBI:90840"/>
        <dbReference type="ChEBI" id="CHEBI:506227"/>
        <dbReference type="EC" id="3.2.1.169"/>
    </reaction>
</comment>
<dbReference type="SUPFAM" id="SSF51445">
    <property type="entry name" value="(Trans)glycosidases"/>
    <property type="match status" value="1"/>
</dbReference>
<feature type="compositionally biased region" description="Acidic residues" evidence="8">
    <location>
        <begin position="418"/>
        <end position="428"/>
    </location>
</feature>
<evidence type="ECO:0000256" key="1">
    <source>
        <dbReference type="ARBA" id="ARBA00022801"/>
    </source>
</evidence>
<organism evidence="10 11">
    <name type="scientific">Magallana gigas</name>
    <name type="common">Pacific oyster</name>
    <name type="synonym">Crassostrea gigas</name>
    <dbReference type="NCBI Taxonomy" id="29159"/>
    <lineage>
        <taxon>Eukaryota</taxon>
        <taxon>Metazoa</taxon>
        <taxon>Spiralia</taxon>
        <taxon>Lophotrochozoa</taxon>
        <taxon>Mollusca</taxon>
        <taxon>Bivalvia</taxon>
        <taxon>Autobranchia</taxon>
        <taxon>Pteriomorphia</taxon>
        <taxon>Ostreida</taxon>
        <taxon>Ostreoidea</taxon>
        <taxon>Ostreidae</taxon>
        <taxon>Magallana</taxon>
    </lineage>
</organism>
<dbReference type="AlphaFoldDB" id="A0A8W8IZX7"/>
<name>A0A8W8IZX7_MAGGI</name>
<dbReference type="KEGG" id="crg:105347264"/>
<dbReference type="EnsemblMetazoa" id="G16618.17">
    <property type="protein sequence ID" value="G16618.17:cds"/>
    <property type="gene ID" value="G16618"/>
</dbReference>